<accession>A0AAD9A4F1</accession>
<protein>
    <submittedName>
        <fullName evidence="1">Uncharacterized protein</fullName>
    </submittedName>
</protein>
<evidence type="ECO:0000313" key="1">
    <source>
        <dbReference type="EMBL" id="KAK1841078.1"/>
    </source>
</evidence>
<sequence length="146" mass="16192">MIMLLLGDCRSWPVQSSQRQLHVDFFTYGIFSSDTKNSATTSTDSCKCGLDGVPMGLSSSPATLCTAFNFWIRSFLNSPTPNESGMLVHLPENARMTALSRFNAESCVLRTGPQEREPLKRAPDRRTSIDQWLHSAQSESFLELAG</sequence>
<organism evidence="1 2">
    <name type="scientific">Colletotrichum chrysophilum</name>
    <dbReference type="NCBI Taxonomy" id="1836956"/>
    <lineage>
        <taxon>Eukaryota</taxon>
        <taxon>Fungi</taxon>
        <taxon>Dikarya</taxon>
        <taxon>Ascomycota</taxon>
        <taxon>Pezizomycotina</taxon>
        <taxon>Sordariomycetes</taxon>
        <taxon>Hypocreomycetidae</taxon>
        <taxon>Glomerellales</taxon>
        <taxon>Glomerellaceae</taxon>
        <taxon>Colletotrichum</taxon>
        <taxon>Colletotrichum gloeosporioides species complex</taxon>
    </lineage>
</organism>
<keyword evidence="2" id="KW-1185">Reference proteome</keyword>
<dbReference type="EMBL" id="JAQOWY010000508">
    <property type="protein sequence ID" value="KAK1841078.1"/>
    <property type="molecule type" value="Genomic_DNA"/>
</dbReference>
<proteinExistence type="predicted"/>
<dbReference type="AlphaFoldDB" id="A0AAD9A4F1"/>
<gene>
    <name evidence="1" type="ORF">CCHR01_16291</name>
</gene>
<dbReference type="Proteomes" id="UP001243330">
    <property type="component" value="Unassembled WGS sequence"/>
</dbReference>
<name>A0AAD9A4F1_9PEZI</name>
<comment type="caution">
    <text evidence="1">The sequence shown here is derived from an EMBL/GenBank/DDBJ whole genome shotgun (WGS) entry which is preliminary data.</text>
</comment>
<reference evidence="1" key="1">
    <citation type="submission" date="2023-01" db="EMBL/GenBank/DDBJ databases">
        <title>Colletotrichum chrysophilum M932 genome sequence.</title>
        <authorList>
            <person name="Baroncelli R."/>
        </authorList>
    </citation>
    <scope>NUCLEOTIDE SEQUENCE</scope>
    <source>
        <strain evidence="1">M932</strain>
    </source>
</reference>
<evidence type="ECO:0000313" key="2">
    <source>
        <dbReference type="Proteomes" id="UP001243330"/>
    </source>
</evidence>